<proteinExistence type="evidence at transcript level"/>
<evidence type="ECO:0000256" key="5">
    <source>
        <dbReference type="ARBA" id="ARBA00022989"/>
    </source>
</evidence>
<dbReference type="InterPro" id="IPR000276">
    <property type="entry name" value="GPCR_Rhodpsn"/>
</dbReference>
<keyword evidence="7 12" id="KW-0472">Membrane</keyword>
<dbReference type="PRINTS" id="PR00237">
    <property type="entry name" value="GPCRRHODOPSN"/>
</dbReference>
<comment type="subcellular location">
    <subcellularLocation>
        <location evidence="1">Cell membrane</location>
        <topology evidence="1">Multi-pass membrane protein</topology>
    </subcellularLocation>
</comment>
<dbReference type="FunFam" id="1.20.1070.10:FF:000312">
    <property type="entry name" value="protein trapped in endoderm-1"/>
    <property type="match status" value="1"/>
</dbReference>
<dbReference type="EMBL" id="BK008818">
    <property type="protein sequence ID" value="DAA64807.1"/>
    <property type="molecule type" value="mRNA"/>
</dbReference>
<feature type="coiled-coil region" evidence="11">
    <location>
        <begin position="243"/>
        <end position="270"/>
    </location>
</feature>
<evidence type="ECO:0000256" key="9">
    <source>
        <dbReference type="ARBA" id="ARBA00023224"/>
    </source>
</evidence>
<evidence type="ECO:0000256" key="3">
    <source>
        <dbReference type="ARBA" id="ARBA00022475"/>
    </source>
</evidence>
<dbReference type="SUPFAM" id="SSF81321">
    <property type="entry name" value="Family A G protein-coupled receptor-like"/>
    <property type="match status" value="1"/>
</dbReference>
<evidence type="ECO:0000256" key="12">
    <source>
        <dbReference type="SAM" id="Phobius"/>
    </source>
</evidence>
<sequence>MNYTISSNELENVHVNKTSIIVDVELSRFSRELLTFAAVVTVIIMVAGVIGNLLTILALIKCPKIRNVASTFIMSLCVADFIFCLFVLPFSSSRFIHGGWIHGPLLCTLFPFLRYGNIGVSLLSIAMITINRYVMIAHYSSYNRIYKTKYIAVMIVLCWSLSYGMILPTLFGIWGKFGKDMKLGTCSIIPDENGRSAKTPLFIIAFLIPCIAICCCYARIFWVVRSSELRIRKHAVDQYCVANNEGNQQLNKKKEEIKLLKVRRNEWRITQMVLVIFLSYLFCYLPITIVKVTDKDVKYPGFHVMGYILLYFSSCVNPIIYVIMNSQYRQAYMTVLFCRKAYSPTSIHNNHSSYAGKKKSKDGSNKTILSNTQITLNALKNKN</sequence>
<dbReference type="PANTHER" id="PTHR24228">
    <property type="entry name" value="B2 BRADYKININ RECEPTOR/ANGIOTENSIN II RECEPTOR"/>
    <property type="match status" value="1"/>
</dbReference>
<dbReference type="PANTHER" id="PTHR24228:SF63">
    <property type="entry name" value="G-PROTEIN COUPLED RECEPTOR MOODY"/>
    <property type="match status" value="1"/>
</dbReference>
<dbReference type="GO" id="GO:0005886">
    <property type="term" value="C:plasma membrane"/>
    <property type="evidence" value="ECO:0007669"/>
    <property type="project" value="UniProtKB-SubCell"/>
</dbReference>
<feature type="transmembrane region" description="Helical" evidence="12">
    <location>
        <begin position="150"/>
        <end position="174"/>
    </location>
</feature>
<evidence type="ECO:0000256" key="11">
    <source>
        <dbReference type="SAM" id="Coils"/>
    </source>
</evidence>
<dbReference type="PROSITE" id="PS50262">
    <property type="entry name" value="G_PROTEIN_RECEP_F1_2"/>
    <property type="match status" value="1"/>
</dbReference>
<evidence type="ECO:0000256" key="8">
    <source>
        <dbReference type="ARBA" id="ARBA00023170"/>
    </source>
</evidence>
<evidence type="ECO:0000256" key="7">
    <source>
        <dbReference type="ARBA" id="ARBA00023136"/>
    </source>
</evidence>
<feature type="transmembrane region" description="Helical" evidence="12">
    <location>
        <begin position="269"/>
        <end position="290"/>
    </location>
</feature>
<dbReference type="InterPro" id="IPR017452">
    <property type="entry name" value="GPCR_Rhodpsn_7TM"/>
</dbReference>
<feature type="domain" description="G-protein coupled receptors family 1 profile" evidence="13">
    <location>
        <begin position="51"/>
        <end position="321"/>
    </location>
</feature>
<feature type="transmembrane region" description="Helical" evidence="12">
    <location>
        <begin position="112"/>
        <end position="130"/>
    </location>
</feature>
<keyword evidence="11" id="KW-0175">Coiled coil</keyword>
<dbReference type="CDD" id="cd15210">
    <property type="entry name" value="7tmA_GPR84-like"/>
    <property type="match status" value="1"/>
</dbReference>
<keyword evidence="3" id="KW-1003">Cell membrane</keyword>
<evidence type="ECO:0000256" key="1">
    <source>
        <dbReference type="ARBA" id="ARBA00004651"/>
    </source>
</evidence>
<dbReference type="GO" id="GO:0004930">
    <property type="term" value="F:G protein-coupled receptor activity"/>
    <property type="evidence" value="ECO:0007669"/>
    <property type="project" value="UniProtKB-KW"/>
</dbReference>
<keyword evidence="6 10" id="KW-0297">G-protein coupled receptor</keyword>
<evidence type="ECO:0000256" key="2">
    <source>
        <dbReference type="ARBA" id="ARBA00010663"/>
    </source>
</evidence>
<keyword evidence="5 12" id="KW-1133">Transmembrane helix</keyword>
<protein>
    <submittedName>
        <fullName evidence="14">Neuropeptide receptor</fullName>
    </submittedName>
</protein>
<evidence type="ECO:0000256" key="4">
    <source>
        <dbReference type="ARBA" id="ARBA00022692"/>
    </source>
</evidence>
<feature type="transmembrane region" description="Helical" evidence="12">
    <location>
        <begin position="72"/>
        <end position="92"/>
    </location>
</feature>
<evidence type="ECO:0000259" key="13">
    <source>
        <dbReference type="PROSITE" id="PS50262"/>
    </source>
</evidence>
<comment type="similarity">
    <text evidence="2 10">Belongs to the G-protein coupled receptor 1 family.</text>
</comment>
<evidence type="ECO:0000313" key="14">
    <source>
        <dbReference type="EMBL" id="DAA64807.1"/>
    </source>
</evidence>
<feature type="transmembrane region" description="Helical" evidence="12">
    <location>
        <begin position="33"/>
        <end position="60"/>
    </location>
</feature>
<keyword evidence="9 10" id="KW-0807">Transducer</keyword>
<name>A0A0I9QPZ7_PEDHC</name>
<dbReference type="Pfam" id="PF00001">
    <property type="entry name" value="7tm_1"/>
    <property type="match status" value="1"/>
</dbReference>
<evidence type="ECO:0000256" key="10">
    <source>
        <dbReference type="RuleBase" id="RU000688"/>
    </source>
</evidence>
<accession>A0A0I9QPZ7</accession>
<feature type="transmembrane region" description="Helical" evidence="12">
    <location>
        <begin position="302"/>
        <end position="323"/>
    </location>
</feature>
<reference evidence="14" key="1">
    <citation type="journal article" date="2014" name="Genomics">
        <title>Identification and comparative analysis of G protein-coupled receptors in Pediculus humanus humanus.</title>
        <authorList>
            <person name="Li C."/>
            <person name="Song X."/>
            <person name="Chen X."/>
            <person name="Liu X."/>
            <person name="Sang M."/>
            <person name="Wu W."/>
            <person name="Yun X."/>
            <person name="Hu X."/>
            <person name="Li B."/>
        </authorList>
    </citation>
    <scope>NUCLEOTIDE SEQUENCE</scope>
</reference>
<dbReference type="Gene3D" id="1.20.1070.10">
    <property type="entry name" value="Rhodopsin 7-helix transmembrane proteins"/>
    <property type="match status" value="1"/>
</dbReference>
<keyword evidence="4 10" id="KW-0812">Transmembrane</keyword>
<dbReference type="AlphaFoldDB" id="A0A0I9QPZ7"/>
<dbReference type="SMART" id="SM01381">
    <property type="entry name" value="7TM_GPCR_Srsx"/>
    <property type="match status" value="1"/>
</dbReference>
<evidence type="ECO:0000256" key="6">
    <source>
        <dbReference type="ARBA" id="ARBA00023040"/>
    </source>
</evidence>
<organism evidence="14">
    <name type="scientific">Pediculus humanus subsp. corporis</name>
    <name type="common">Body louse</name>
    <dbReference type="NCBI Taxonomy" id="121224"/>
    <lineage>
        <taxon>Eukaryota</taxon>
        <taxon>Metazoa</taxon>
        <taxon>Ecdysozoa</taxon>
        <taxon>Arthropoda</taxon>
        <taxon>Hexapoda</taxon>
        <taxon>Insecta</taxon>
        <taxon>Pterygota</taxon>
        <taxon>Neoptera</taxon>
        <taxon>Paraneoptera</taxon>
        <taxon>Psocodea</taxon>
        <taxon>Troctomorpha</taxon>
        <taxon>Phthiraptera</taxon>
        <taxon>Anoplura</taxon>
        <taxon>Pediculidae</taxon>
        <taxon>Pediculus</taxon>
    </lineage>
</organism>
<dbReference type="PROSITE" id="PS00237">
    <property type="entry name" value="G_PROTEIN_RECEP_F1_1"/>
    <property type="match status" value="1"/>
</dbReference>
<keyword evidence="8 10" id="KW-0675">Receptor</keyword>
<feature type="transmembrane region" description="Helical" evidence="12">
    <location>
        <begin position="201"/>
        <end position="224"/>
    </location>
</feature>